<dbReference type="PANTHER" id="PTHR10773:SF19">
    <property type="match status" value="1"/>
</dbReference>
<dbReference type="Proteomes" id="UP000735302">
    <property type="component" value="Unassembled WGS sequence"/>
</dbReference>
<dbReference type="EMBL" id="BLXT01003576">
    <property type="protein sequence ID" value="GFO02208.1"/>
    <property type="molecule type" value="Genomic_DNA"/>
</dbReference>
<evidence type="ECO:0000313" key="2">
    <source>
        <dbReference type="Proteomes" id="UP000735302"/>
    </source>
</evidence>
<organism evidence="1 2">
    <name type="scientific">Plakobranchus ocellatus</name>
    <dbReference type="NCBI Taxonomy" id="259542"/>
    <lineage>
        <taxon>Eukaryota</taxon>
        <taxon>Metazoa</taxon>
        <taxon>Spiralia</taxon>
        <taxon>Lophotrochozoa</taxon>
        <taxon>Mollusca</taxon>
        <taxon>Gastropoda</taxon>
        <taxon>Heterobranchia</taxon>
        <taxon>Euthyneura</taxon>
        <taxon>Panpulmonata</taxon>
        <taxon>Sacoglossa</taxon>
        <taxon>Placobranchoidea</taxon>
        <taxon>Plakobranchidae</taxon>
        <taxon>Plakobranchus</taxon>
    </lineage>
</organism>
<reference evidence="1 2" key="1">
    <citation type="journal article" date="2021" name="Elife">
        <title>Chloroplast acquisition without the gene transfer in kleptoplastic sea slugs, Plakobranchus ocellatus.</title>
        <authorList>
            <person name="Maeda T."/>
            <person name="Takahashi S."/>
            <person name="Yoshida T."/>
            <person name="Shimamura S."/>
            <person name="Takaki Y."/>
            <person name="Nagai Y."/>
            <person name="Toyoda A."/>
            <person name="Suzuki Y."/>
            <person name="Arimoto A."/>
            <person name="Ishii H."/>
            <person name="Satoh N."/>
            <person name="Nishiyama T."/>
            <person name="Hasebe M."/>
            <person name="Maruyama T."/>
            <person name="Minagawa J."/>
            <person name="Obokata J."/>
            <person name="Shigenobu S."/>
        </authorList>
    </citation>
    <scope>NUCLEOTIDE SEQUENCE [LARGE SCALE GENOMIC DNA]</scope>
</reference>
<keyword evidence="2" id="KW-1185">Reference proteome</keyword>
<name>A0AAV4A669_9GAST</name>
<accession>A0AAV4A669</accession>
<dbReference type="PANTHER" id="PTHR10773">
    <property type="entry name" value="DNA-DIRECTED RNA POLYMERASES I, II, AND III SUBUNIT RPABC2"/>
    <property type="match status" value="1"/>
</dbReference>
<gene>
    <name evidence="1" type="ORF">PoB_002871300</name>
</gene>
<comment type="caution">
    <text evidence="1">The sequence shown here is derived from an EMBL/GenBank/DDBJ whole genome shotgun (WGS) entry which is preliminary data.</text>
</comment>
<proteinExistence type="predicted"/>
<dbReference type="AlphaFoldDB" id="A0AAV4A669"/>
<evidence type="ECO:0000313" key="1">
    <source>
        <dbReference type="EMBL" id="GFO02208.1"/>
    </source>
</evidence>
<sequence>MFDMQQKQPLPKLSVGEVFYPRQVWLYNLTLVRQNYTGSVNDVHIYTWLETESARGSNQFASPLFDYLSLLEKEFTEKGCGPSELQLFSDACASQNKNSTVLALLMNVAKRTKVFKIIRHFFSNKRPQLHGSE</sequence>
<protein>
    <submittedName>
        <fullName evidence="1">Uncharacterized protein</fullName>
    </submittedName>
</protein>